<reference evidence="2" key="2">
    <citation type="submission" date="2020-09" db="EMBL/GenBank/DDBJ databases">
        <authorList>
            <person name="Sun Q."/>
            <person name="Ohkuma M."/>
        </authorList>
    </citation>
    <scope>NUCLEOTIDE SEQUENCE</scope>
    <source>
        <strain evidence="2">JCM 17251</strain>
    </source>
</reference>
<proteinExistence type="predicted"/>
<dbReference type="AlphaFoldDB" id="A0A917XWH8"/>
<sequence>MIKKFMAYKPRWWFNEKNVTFYEIVVHVVNWLLLGFIGFIAFFSIVNISPAPRPYGLLIGYDIITILLWGVNYWYQYKNRKWIVLIAGTILYVVIALLLLGVVVPFLTDIFYSF</sequence>
<evidence type="ECO:0000256" key="1">
    <source>
        <dbReference type="SAM" id="Phobius"/>
    </source>
</evidence>
<keyword evidence="3" id="KW-1185">Reference proteome</keyword>
<keyword evidence="1" id="KW-0472">Membrane</keyword>
<organism evidence="2 3">
    <name type="scientific">Oceanobacillus indicireducens</name>
    <dbReference type="NCBI Taxonomy" id="1004261"/>
    <lineage>
        <taxon>Bacteria</taxon>
        <taxon>Bacillati</taxon>
        <taxon>Bacillota</taxon>
        <taxon>Bacilli</taxon>
        <taxon>Bacillales</taxon>
        <taxon>Bacillaceae</taxon>
        <taxon>Oceanobacillus</taxon>
    </lineage>
</organism>
<feature type="transmembrane region" description="Helical" evidence="1">
    <location>
        <begin position="21"/>
        <end position="43"/>
    </location>
</feature>
<evidence type="ECO:0000313" key="3">
    <source>
        <dbReference type="Proteomes" id="UP000624041"/>
    </source>
</evidence>
<gene>
    <name evidence="2" type="ORF">GCM10007971_13760</name>
</gene>
<comment type="caution">
    <text evidence="2">The sequence shown here is derived from an EMBL/GenBank/DDBJ whole genome shotgun (WGS) entry which is preliminary data.</text>
</comment>
<dbReference type="Proteomes" id="UP000624041">
    <property type="component" value="Unassembled WGS sequence"/>
</dbReference>
<evidence type="ECO:0000313" key="2">
    <source>
        <dbReference type="EMBL" id="GGN55210.1"/>
    </source>
</evidence>
<dbReference type="RefSeq" id="WP_188856573.1">
    <property type="nucleotide sequence ID" value="NZ_BMOS01000007.1"/>
</dbReference>
<keyword evidence="1" id="KW-0812">Transmembrane</keyword>
<reference evidence="2" key="1">
    <citation type="journal article" date="2014" name="Int. J. Syst. Evol. Microbiol.">
        <title>Complete genome sequence of Corynebacterium casei LMG S-19264T (=DSM 44701T), isolated from a smear-ripened cheese.</title>
        <authorList>
            <consortium name="US DOE Joint Genome Institute (JGI-PGF)"/>
            <person name="Walter F."/>
            <person name="Albersmeier A."/>
            <person name="Kalinowski J."/>
            <person name="Ruckert C."/>
        </authorList>
    </citation>
    <scope>NUCLEOTIDE SEQUENCE</scope>
    <source>
        <strain evidence="2">JCM 17251</strain>
    </source>
</reference>
<dbReference type="EMBL" id="BMOS01000007">
    <property type="protein sequence ID" value="GGN55210.1"/>
    <property type="molecule type" value="Genomic_DNA"/>
</dbReference>
<accession>A0A917XWH8</accession>
<protein>
    <submittedName>
        <fullName evidence="2">Uncharacterized protein</fullName>
    </submittedName>
</protein>
<feature type="transmembrane region" description="Helical" evidence="1">
    <location>
        <begin position="55"/>
        <end position="75"/>
    </location>
</feature>
<name>A0A917XWH8_9BACI</name>
<feature type="transmembrane region" description="Helical" evidence="1">
    <location>
        <begin position="82"/>
        <end position="107"/>
    </location>
</feature>
<keyword evidence="1" id="KW-1133">Transmembrane helix</keyword>